<evidence type="ECO:0000259" key="1">
    <source>
        <dbReference type="PROSITE" id="PS50042"/>
    </source>
</evidence>
<proteinExistence type="predicted"/>
<dbReference type="CDD" id="cd00038">
    <property type="entry name" value="CAP_ED"/>
    <property type="match status" value="1"/>
</dbReference>
<dbReference type="EMBL" id="CP003346">
    <property type="protein sequence ID" value="AGA79292.1"/>
    <property type="molecule type" value="Genomic_DNA"/>
</dbReference>
<dbReference type="Gene3D" id="2.60.120.10">
    <property type="entry name" value="Jelly Rolls"/>
    <property type="match status" value="1"/>
</dbReference>
<name>L0G159_ECHVK</name>
<feature type="domain" description="Cyclic nucleotide-binding" evidence="1">
    <location>
        <begin position="11"/>
        <end position="109"/>
    </location>
</feature>
<organism evidence="2 3">
    <name type="scientific">Echinicola vietnamensis (strain DSM 17526 / LMG 23754 / KMM 6221)</name>
    <dbReference type="NCBI Taxonomy" id="926556"/>
    <lineage>
        <taxon>Bacteria</taxon>
        <taxon>Pseudomonadati</taxon>
        <taxon>Bacteroidota</taxon>
        <taxon>Cytophagia</taxon>
        <taxon>Cytophagales</taxon>
        <taxon>Cyclobacteriaceae</taxon>
        <taxon>Echinicola</taxon>
    </lineage>
</organism>
<evidence type="ECO:0000313" key="2">
    <source>
        <dbReference type="EMBL" id="AGA79292.1"/>
    </source>
</evidence>
<dbReference type="SUPFAM" id="SSF51206">
    <property type="entry name" value="cAMP-binding domain-like"/>
    <property type="match status" value="1"/>
</dbReference>
<accession>L0G159</accession>
<dbReference type="PATRIC" id="fig|926556.3.peg.3226"/>
<keyword evidence="3" id="KW-1185">Reference proteome</keyword>
<reference evidence="3" key="1">
    <citation type="submission" date="2012-02" db="EMBL/GenBank/DDBJ databases">
        <title>The complete genome of Echinicola vietnamensis DSM 17526.</title>
        <authorList>
            <person name="Lucas S."/>
            <person name="Copeland A."/>
            <person name="Lapidus A."/>
            <person name="Glavina del Rio T."/>
            <person name="Dalin E."/>
            <person name="Tice H."/>
            <person name="Bruce D."/>
            <person name="Goodwin L."/>
            <person name="Pitluck S."/>
            <person name="Peters L."/>
            <person name="Ovchinnikova G."/>
            <person name="Teshima H."/>
            <person name="Kyrpides N."/>
            <person name="Mavromatis K."/>
            <person name="Ivanova N."/>
            <person name="Brettin T."/>
            <person name="Detter J.C."/>
            <person name="Han C."/>
            <person name="Larimer F."/>
            <person name="Land M."/>
            <person name="Hauser L."/>
            <person name="Markowitz V."/>
            <person name="Cheng J.-F."/>
            <person name="Hugenholtz P."/>
            <person name="Woyke T."/>
            <person name="Wu D."/>
            <person name="Brambilla E."/>
            <person name="Klenk H.-P."/>
            <person name="Eisen J.A."/>
        </authorList>
    </citation>
    <scope>NUCLEOTIDE SEQUENCE [LARGE SCALE GENOMIC DNA]</scope>
    <source>
        <strain evidence="3">DSM 17526 / LMG 23754 / KMM 6221</strain>
    </source>
</reference>
<sequence>MVSDFLYHQYGLSESAISILADSGNIMTFDRNHNIIQEGKTEKSSYLIISGCVKAHLNHDGKEVTFWFGFEGDLLFSYNSKFLNSPGYESITTLEKCKLWEIKNEWLEKCCHENIEIANWWRRMIEKELLKTERRLIDRQIKPAAQRYLDLINDYPQILQRISLGNIASYLGISQVSLSRIRRGQ</sequence>
<protein>
    <submittedName>
        <fullName evidence="2">cAMP-binding protein</fullName>
    </submittedName>
</protein>
<dbReference type="eggNOG" id="COG0664">
    <property type="taxonomic scope" value="Bacteria"/>
</dbReference>
<dbReference type="KEGG" id="evi:Echvi_3054"/>
<dbReference type="InterPro" id="IPR018490">
    <property type="entry name" value="cNMP-bd_dom_sf"/>
</dbReference>
<gene>
    <name evidence="2" type="ordered locus">Echvi_3054</name>
</gene>
<dbReference type="AlphaFoldDB" id="L0G159"/>
<dbReference type="InterPro" id="IPR000595">
    <property type="entry name" value="cNMP-bd_dom"/>
</dbReference>
<dbReference type="STRING" id="926556.Echvi_3054"/>
<dbReference type="InterPro" id="IPR014710">
    <property type="entry name" value="RmlC-like_jellyroll"/>
</dbReference>
<dbReference type="HOGENOM" id="CLU_075053_9_3_10"/>
<dbReference type="Pfam" id="PF00027">
    <property type="entry name" value="cNMP_binding"/>
    <property type="match status" value="1"/>
</dbReference>
<dbReference type="Proteomes" id="UP000010796">
    <property type="component" value="Chromosome"/>
</dbReference>
<evidence type="ECO:0000313" key="3">
    <source>
        <dbReference type="Proteomes" id="UP000010796"/>
    </source>
</evidence>
<dbReference type="PROSITE" id="PS50042">
    <property type="entry name" value="CNMP_BINDING_3"/>
    <property type="match status" value="1"/>
</dbReference>